<evidence type="ECO:0000256" key="1">
    <source>
        <dbReference type="ARBA" id="ARBA00022630"/>
    </source>
</evidence>
<comment type="caution">
    <text evidence="8">The sequence shown here is derived from an EMBL/GenBank/DDBJ whole genome shotgun (WGS) entry which is preliminary data.</text>
</comment>
<feature type="binding site" evidence="6">
    <location>
        <position position="155"/>
    </location>
    <ligand>
        <name>FMN</name>
        <dbReference type="ChEBI" id="CHEBI:58210"/>
    </ligand>
</feature>
<evidence type="ECO:0000313" key="8">
    <source>
        <dbReference type="EMBL" id="ORB57469.1"/>
    </source>
</evidence>
<keyword evidence="2 6" id="KW-0288">FMN</keyword>
<keyword evidence="1 6" id="KW-0285">Flavoprotein</keyword>
<reference evidence="8 9" key="1">
    <citation type="submission" date="2016-12" db="EMBL/GenBank/DDBJ databases">
        <title>The new phylogeny of genus Mycobacterium.</title>
        <authorList>
            <person name="Tortoli E."/>
            <person name="Trovato A."/>
            <person name="Cirillo D.M."/>
        </authorList>
    </citation>
    <scope>NUCLEOTIDE SEQUENCE [LARGE SCALE GENOMIC DNA]</scope>
    <source>
        <strain evidence="8 9">DSM 44223</strain>
    </source>
</reference>
<dbReference type="NCBIfam" id="TIGR03860">
    <property type="entry name" value="FMN_nitrolo"/>
    <property type="match status" value="1"/>
</dbReference>
<evidence type="ECO:0000256" key="3">
    <source>
        <dbReference type="ARBA" id="ARBA00023002"/>
    </source>
</evidence>
<accession>A0A1X0J5N8</accession>
<dbReference type="Gene3D" id="3.20.20.30">
    <property type="entry name" value="Luciferase-like domain"/>
    <property type="match status" value="1"/>
</dbReference>
<proteinExistence type="inferred from homology"/>
<dbReference type="Proteomes" id="UP000192534">
    <property type="component" value="Unassembled WGS sequence"/>
</dbReference>
<protein>
    <submittedName>
        <fullName evidence="8">FMNH2-dependent monooxygenase</fullName>
    </submittedName>
</protein>
<dbReference type="AlphaFoldDB" id="A0A1X0J5N8"/>
<dbReference type="PANTHER" id="PTHR30011:SF16">
    <property type="entry name" value="C2H2 FINGER DOMAIN TRANSCRIPTION FACTOR (EUROFUNG)-RELATED"/>
    <property type="match status" value="1"/>
</dbReference>
<feature type="binding site" evidence="6">
    <location>
        <position position="226"/>
    </location>
    <ligand>
        <name>FMN</name>
        <dbReference type="ChEBI" id="CHEBI:58210"/>
    </ligand>
</feature>
<feature type="binding site" evidence="6">
    <location>
        <position position="151"/>
    </location>
    <ligand>
        <name>FMN</name>
        <dbReference type="ChEBI" id="CHEBI:58210"/>
    </ligand>
</feature>
<name>A0A1X0J5N8_MYCRH</name>
<dbReference type="EMBL" id="MVIH01000001">
    <property type="protein sequence ID" value="ORB57469.1"/>
    <property type="molecule type" value="Genomic_DNA"/>
</dbReference>
<dbReference type="InterPro" id="IPR016215">
    <property type="entry name" value="NTA_MOA"/>
</dbReference>
<evidence type="ECO:0000256" key="5">
    <source>
        <dbReference type="ARBA" id="ARBA00033748"/>
    </source>
</evidence>
<dbReference type="InterPro" id="IPR036661">
    <property type="entry name" value="Luciferase-like_sf"/>
</dbReference>
<evidence type="ECO:0000256" key="2">
    <source>
        <dbReference type="ARBA" id="ARBA00022643"/>
    </source>
</evidence>
<dbReference type="Pfam" id="PF00296">
    <property type="entry name" value="Bac_luciferase"/>
    <property type="match status" value="1"/>
</dbReference>
<evidence type="ECO:0000259" key="7">
    <source>
        <dbReference type="Pfam" id="PF00296"/>
    </source>
</evidence>
<organism evidence="8 9">
    <name type="scientific">Mycolicibacterium rhodesiae</name>
    <name type="common">Mycobacterium rhodesiae</name>
    <dbReference type="NCBI Taxonomy" id="36814"/>
    <lineage>
        <taxon>Bacteria</taxon>
        <taxon>Bacillati</taxon>
        <taxon>Actinomycetota</taxon>
        <taxon>Actinomycetes</taxon>
        <taxon>Mycobacteriales</taxon>
        <taxon>Mycobacteriaceae</taxon>
        <taxon>Mycolicibacterium</taxon>
    </lineage>
</organism>
<dbReference type="OrthoDB" id="8320141at2"/>
<feature type="domain" description="Luciferase-like" evidence="7">
    <location>
        <begin position="33"/>
        <end position="391"/>
    </location>
</feature>
<evidence type="ECO:0000256" key="4">
    <source>
        <dbReference type="ARBA" id="ARBA00023033"/>
    </source>
</evidence>
<sequence>MFHLGWFLGSGFSVQTWALDPWAGSTGRDWMRGDLFVDLAASLERACFDYLLVEDTSMVEDAYGRSMETTLKYGMLAPKCDPVPLIPLLTQRTKNIGIAVTLSTSFYHPFMAARTMTTLDHLTEGRVGLNVVTGSSSRAAQQYGYDELMLHGERYEMAKEWMEAVGALWDSWEPGSVLIDQETPRYADHTKVHTVDFDGKYFRTRGPLNTIPGPQRRPVIVQAGASPAGRDLAAKYAESMLAHGTSIGSMKEFRLDMHRRMREYGRDPSTLKILFLIDPILGDTDRVAQAREDDMKAARWSDHAIEKALWGLSYTSGGEYDFSTFDLDEEVPDVWGNGETSTLRTFIEGARGKTLREAIATVDTHAGLAFVGSPDTVAAKMGEAMEEVGGDGFLLSPVVTRRNIAEIADGLAPALRRRGLIRDGYSHRTFRENLLEF</sequence>
<dbReference type="SUPFAM" id="SSF51679">
    <property type="entry name" value="Bacterial luciferase-like"/>
    <property type="match status" value="1"/>
</dbReference>
<dbReference type="InterPro" id="IPR051260">
    <property type="entry name" value="Diverse_substr_monoxygenases"/>
</dbReference>
<feature type="binding site" evidence="6">
    <location>
        <position position="55"/>
    </location>
    <ligand>
        <name>FMN</name>
        <dbReference type="ChEBI" id="CHEBI:58210"/>
    </ligand>
</feature>
<dbReference type="RefSeq" id="WP_083117136.1">
    <property type="nucleotide sequence ID" value="NZ_JACKUO010000021.1"/>
</dbReference>
<dbReference type="PIRSF" id="PIRSF000337">
    <property type="entry name" value="NTA_MOA"/>
    <property type="match status" value="1"/>
</dbReference>
<evidence type="ECO:0000313" key="9">
    <source>
        <dbReference type="Proteomes" id="UP000192534"/>
    </source>
</evidence>
<gene>
    <name evidence="8" type="ORF">BST42_03675</name>
</gene>
<comment type="similarity">
    <text evidence="5">Belongs to the NtaA/SnaA/DszA monooxygenase family.</text>
</comment>
<keyword evidence="4 8" id="KW-0503">Monooxygenase</keyword>
<evidence type="ECO:0000256" key="6">
    <source>
        <dbReference type="PIRSR" id="PIRSR000337-1"/>
    </source>
</evidence>
<dbReference type="PANTHER" id="PTHR30011">
    <property type="entry name" value="ALKANESULFONATE MONOOXYGENASE-RELATED"/>
    <property type="match status" value="1"/>
</dbReference>
<dbReference type="GO" id="GO:0016705">
    <property type="term" value="F:oxidoreductase activity, acting on paired donors, with incorporation or reduction of molecular oxygen"/>
    <property type="evidence" value="ECO:0007669"/>
    <property type="project" value="InterPro"/>
</dbReference>
<keyword evidence="3" id="KW-0560">Oxidoreductase</keyword>
<keyword evidence="9" id="KW-1185">Reference proteome</keyword>
<feature type="binding site" evidence="6">
    <location>
        <position position="101"/>
    </location>
    <ligand>
        <name>FMN</name>
        <dbReference type="ChEBI" id="CHEBI:58210"/>
    </ligand>
</feature>
<dbReference type="InterPro" id="IPR011251">
    <property type="entry name" value="Luciferase-like_dom"/>
</dbReference>
<dbReference type="GO" id="GO:0004497">
    <property type="term" value="F:monooxygenase activity"/>
    <property type="evidence" value="ECO:0007669"/>
    <property type="project" value="UniProtKB-KW"/>
</dbReference>